<name>A0A0E0LII7_ORYPU</name>
<reference evidence="2" key="1">
    <citation type="submission" date="2015-04" db="UniProtKB">
        <authorList>
            <consortium name="EnsemblPlants"/>
        </authorList>
    </citation>
    <scope>IDENTIFICATION</scope>
</reference>
<dbReference type="EnsemblPlants" id="OPUNC07G07020.1">
    <property type="protein sequence ID" value="OPUNC07G07020.1"/>
    <property type="gene ID" value="OPUNC07G07020"/>
</dbReference>
<accession>A0A0E0LII7</accession>
<evidence type="ECO:0000256" key="1">
    <source>
        <dbReference type="SAM" id="MobiDB-lite"/>
    </source>
</evidence>
<dbReference type="Gramene" id="OPUNC07G07020.1">
    <property type="protein sequence ID" value="OPUNC07G07020.1"/>
    <property type="gene ID" value="OPUNC07G07020"/>
</dbReference>
<evidence type="ECO:0000313" key="3">
    <source>
        <dbReference type="Proteomes" id="UP000026962"/>
    </source>
</evidence>
<dbReference type="AlphaFoldDB" id="A0A0E0LII7"/>
<reference evidence="2" key="2">
    <citation type="submission" date="2018-05" db="EMBL/GenBank/DDBJ databases">
        <title>OpunRS2 (Oryza punctata Reference Sequence Version 2).</title>
        <authorList>
            <person name="Zhang J."/>
            <person name="Kudrna D."/>
            <person name="Lee S."/>
            <person name="Talag J."/>
            <person name="Welchert J."/>
            <person name="Wing R.A."/>
        </authorList>
    </citation>
    <scope>NUCLEOTIDE SEQUENCE [LARGE SCALE GENOMIC DNA]</scope>
</reference>
<evidence type="ECO:0000313" key="2">
    <source>
        <dbReference type="EnsemblPlants" id="OPUNC07G07020.1"/>
    </source>
</evidence>
<protein>
    <recommendedName>
        <fullName evidence="4">DUF834 domain-containing protein</fullName>
    </recommendedName>
</protein>
<organism evidence="2">
    <name type="scientific">Oryza punctata</name>
    <name type="common">Red rice</name>
    <dbReference type="NCBI Taxonomy" id="4537"/>
    <lineage>
        <taxon>Eukaryota</taxon>
        <taxon>Viridiplantae</taxon>
        <taxon>Streptophyta</taxon>
        <taxon>Embryophyta</taxon>
        <taxon>Tracheophyta</taxon>
        <taxon>Spermatophyta</taxon>
        <taxon>Magnoliopsida</taxon>
        <taxon>Liliopsida</taxon>
        <taxon>Poales</taxon>
        <taxon>Poaceae</taxon>
        <taxon>BOP clade</taxon>
        <taxon>Oryzoideae</taxon>
        <taxon>Oryzeae</taxon>
        <taxon>Oryzinae</taxon>
        <taxon>Oryza</taxon>
    </lineage>
</organism>
<feature type="compositionally biased region" description="Pro residues" evidence="1">
    <location>
        <begin position="18"/>
        <end position="29"/>
    </location>
</feature>
<sequence>MTARNGQRQHSFHGVPSSQPPRPSPPLPLPWRCVASDGGILPMGSPRARGDQIREAVAVEEAEVEAEVELQQFGGGEGRWEGSTASCSGL</sequence>
<keyword evidence="3" id="KW-1185">Reference proteome</keyword>
<dbReference type="HOGENOM" id="CLU_2444686_0_0_1"/>
<proteinExistence type="predicted"/>
<dbReference type="Proteomes" id="UP000026962">
    <property type="component" value="Chromosome 7"/>
</dbReference>
<evidence type="ECO:0008006" key="4">
    <source>
        <dbReference type="Google" id="ProtNLM"/>
    </source>
</evidence>
<feature type="region of interest" description="Disordered" evidence="1">
    <location>
        <begin position="1"/>
        <end position="30"/>
    </location>
</feature>